<organism evidence="1 2">
    <name type="scientific">Lentzea fradiae</name>
    <dbReference type="NCBI Taxonomy" id="200378"/>
    <lineage>
        <taxon>Bacteria</taxon>
        <taxon>Bacillati</taxon>
        <taxon>Actinomycetota</taxon>
        <taxon>Actinomycetes</taxon>
        <taxon>Pseudonocardiales</taxon>
        <taxon>Pseudonocardiaceae</taxon>
        <taxon>Lentzea</taxon>
    </lineage>
</organism>
<dbReference type="EMBL" id="FNCC01000005">
    <property type="protein sequence ID" value="SDG04035.1"/>
    <property type="molecule type" value="Genomic_DNA"/>
</dbReference>
<proteinExistence type="predicted"/>
<dbReference type="STRING" id="200378.SAMN05216553_10525"/>
<gene>
    <name evidence="1" type="ORF">SAMN05216553_10525</name>
</gene>
<name>A0A1G7QZX0_9PSEU</name>
<sequence>MIAEEWRELGASVAALSNRDGGPLARTVKLVLDPLVLRPALHPHLGGAVVAGEHVGELRALIAAAGPALAAAAAWFGVLKQARRRARITGGNPQDSYFQRCYELAVTKGPPGPDADRVADAVVAEIRDAGGEVTVERLRAHVTDPATGAELAALLAAAWTARTPPRGPAPDPEAVLAALTDQEVFDRLVAAGAGTAAAAGLESPGVARDLGLTGQDVPAQPALGHRATKRAMPMPFDRSVFERLFAAFTSARHRERMPAVPALVRDEISRCAQPWQLAEERGRLAMAAGRAASSALDPAEPVTAPAQLRMRRRWQREPYVQRALRMPASDAGVTEVRQAYLRRLWSRLHGRELRAEDVGQLRDLLDGALRSVILDQRDRVKAALAAGTA</sequence>
<reference evidence="2" key="1">
    <citation type="submission" date="2016-10" db="EMBL/GenBank/DDBJ databases">
        <authorList>
            <person name="Varghese N."/>
            <person name="Submissions S."/>
        </authorList>
    </citation>
    <scope>NUCLEOTIDE SEQUENCE [LARGE SCALE GENOMIC DNA]</scope>
    <source>
        <strain evidence="2">CGMCC 4.3506</strain>
    </source>
</reference>
<protein>
    <submittedName>
        <fullName evidence="1">Uncharacterized protein</fullName>
    </submittedName>
</protein>
<dbReference type="AlphaFoldDB" id="A0A1G7QZX0"/>
<evidence type="ECO:0000313" key="2">
    <source>
        <dbReference type="Proteomes" id="UP000199623"/>
    </source>
</evidence>
<dbReference type="Proteomes" id="UP000199623">
    <property type="component" value="Unassembled WGS sequence"/>
</dbReference>
<evidence type="ECO:0000313" key="1">
    <source>
        <dbReference type="EMBL" id="SDG04035.1"/>
    </source>
</evidence>
<accession>A0A1G7QZX0</accession>
<keyword evidence="2" id="KW-1185">Reference proteome</keyword>